<dbReference type="FunFam" id="3.40.30.10:FF:000007">
    <property type="entry name" value="Thioredoxin-dependent thiol peroxidase"/>
    <property type="match status" value="1"/>
</dbReference>
<evidence type="ECO:0000256" key="4">
    <source>
        <dbReference type="ARBA" id="ARBA00022559"/>
    </source>
</evidence>
<name>A0A8J7SIC6_9BACT</name>
<dbReference type="PANTHER" id="PTHR42801">
    <property type="entry name" value="THIOREDOXIN-DEPENDENT PEROXIDE REDUCTASE"/>
    <property type="match status" value="1"/>
</dbReference>
<evidence type="ECO:0000256" key="10">
    <source>
        <dbReference type="ARBA" id="ARBA00038489"/>
    </source>
</evidence>
<evidence type="ECO:0000313" key="15">
    <source>
        <dbReference type="EMBL" id="MBK1791370.1"/>
    </source>
</evidence>
<dbReference type="GO" id="GO:0005737">
    <property type="term" value="C:cytoplasm"/>
    <property type="evidence" value="ECO:0007669"/>
    <property type="project" value="TreeGrafter"/>
</dbReference>
<dbReference type="PIRSF" id="PIRSF000239">
    <property type="entry name" value="AHPC"/>
    <property type="match status" value="1"/>
</dbReference>
<reference evidence="15" key="1">
    <citation type="submission" date="2021-01" db="EMBL/GenBank/DDBJ databases">
        <title>Modified the classification status of verrucomicrobia.</title>
        <authorList>
            <person name="Feng X."/>
        </authorList>
    </citation>
    <scope>NUCLEOTIDE SEQUENCE</scope>
    <source>
        <strain evidence="15">_KCTC 22039</strain>
    </source>
</reference>
<gene>
    <name evidence="15" type="ORF">JIN82_09430</name>
</gene>
<dbReference type="EC" id="1.11.1.24" evidence="3"/>
<evidence type="ECO:0000256" key="2">
    <source>
        <dbReference type="ARBA" id="ARBA00011245"/>
    </source>
</evidence>
<dbReference type="GO" id="GO:0045454">
    <property type="term" value="P:cell redox homeostasis"/>
    <property type="evidence" value="ECO:0007669"/>
    <property type="project" value="TreeGrafter"/>
</dbReference>
<dbReference type="EMBL" id="JAENIM010000039">
    <property type="protein sequence ID" value="MBK1791370.1"/>
    <property type="molecule type" value="Genomic_DNA"/>
</dbReference>
<evidence type="ECO:0000256" key="8">
    <source>
        <dbReference type="ARBA" id="ARBA00023284"/>
    </source>
</evidence>
<feature type="domain" description="Thioredoxin" evidence="14">
    <location>
        <begin position="3"/>
        <end position="156"/>
    </location>
</feature>
<keyword evidence="16" id="KW-1185">Reference proteome</keyword>
<dbReference type="InterPro" id="IPR024706">
    <property type="entry name" value="Peroxiredoxin_AhpC-typ"/>
</dbReference>
<proteinExistence type="inferred from homology"/>
<comment type="similarity">
    <text evidence="10">Belongs to the peroxiredoxin family. BCP/PrxQ subfamily.</text>
</comment>
<dbReference type="Pfam" id="PF00578">
    <property type="entry name" value="AhpC-TSA"/>
    <property type="match status" value="1"/>
</dbReference>
<protein>
    <recommendedName>
        <fullName evidence="3">thioredoxin-dependent peroxiredoxin</fullName>
        <ecNumber evidence="3">1.11.1.24</ecNumber>
    </recommendedName>
    <alternativeName>
        <fullName evidence="9">Thioredoxin peroxidase</fullName>
    </alternativeName>
    <alternativeName>
        <fullName evidence="11">Thioredoxin-dependent peroxiredoxin Bcp</fullName>
    </alternativeName>
</protein>
<keyword evidence="7" id="KW-1015">Disulfide bond</keyword>
<dbReference type="Gene3D" id="3.40.30.10">
    <property type="entry name" value="Glutaredoxin"/>
    <property type="match status" value="1"/>
</dbReference>
<dbReference type="PANTHER" id="PTHR42801:SF4">
    <property type="entry name" value="AHPC_TSA FAMILY PROTEIN"/>
    <property type="match status" value="1"/>
</dbReference>
<dbReference type="GO" id="GO:0034599">
    <property type="term" value="P:cellular response to oxidative stress"/>
    <property type="evidence" value="ECO:0007669"/>
    <property type="project" value="TreeGrafter"/>
</dbReference>
<dbReference type="InterPro" id="IPR000866">
    <property type="entry name" value="AhpC/TSA"/>
</dbReference>
<dbReference type="Proteomes" id="UP000624703">
    <property type="component" value="Unassembled WGS sequence"/>
</dbReference>
<comment type="function">
    <text evidence="1">Thiol-specific peroxidase that catalyzes the reduction of hydrogen peroxide and organic hydroperoxides to water and alcohols, respectively. Plays a role in cell protection against oxidative stress by detoxifying peroxides and as sensor of hydrogen peroxide-mediated signaling events.</text>
</comment>
<keyword evidence="4" id="KW-0575">Peroxidase</keyword>
<dbReference type="InterPro" id="IPR013766">
    <property type="entry name" value="Thioredoxin_domain"/>
</dbReference>
<evidence type="ECO:0000256" key="3">
    <source>
        <dbReference type="ARBA" id="ARBA00013017"/>
    </source>
</evidence>
<evidence type="ECO:0000256" key="9">
    <source>
        <dbReference type="ARBA" id="ARBA00032824"/>
    </source>
</evidence>
<keyword evidence="5" id="KW-0049">Antioxidant</keyword>
<dbReference type="RefSeq" id="WP_200311378.1">
    <property type="nucleotide sequence ID" value="NZ_JAENIM010000039.1"/>
</dbReference>
<dbReference type="SUPFAM" id="SSF52833">
    <property type="entry name" value="Thioredoxin-like"/>
    <property type="match status" value="1"/>
</dbReference>
<evidence type="ECO:0000256" key="6">
    <source>
        <dbReference type="ARBA" id="ARBA00023002"/>
    </source>
</evidence>
<dbReference type="AlphaFoldDB" id="A0A8J7SIC6"/>
<comment type="caution">
    <text evidence="15">The sequence shown here is derived from an EMBL/GenBank/DDBJ whole genome shotgun (WGS) entry which is preliminary data.</text>
</comment>
<evidence type="ECO:0000256" key="7">
    <source>
        <dbReference type="ARBA" id="ARBA00023157"/>
    </source>
</evidence>
<dbReference type="InterPro" id="IPR050924">
    <property type="entry name" value="Peroxiredoxin_BCP/PrxQ"/>
</dbReference>
<keyword evidence="8" id="KW-0676">Redox-active center</keyword>
<evidence type="ECO:0000256" key="11">
    <source>
        <dbReference type="ARBA" id="ARBA00042639"/>
    </source>
</evidence>
<comment type="catalytic activity">
    <reaction evidence="12">
        <text>a hydroperoxide + [thioredoxin]-dithiol = an alcohol + [thioredoxin]-disulfide + H2O</text>
        <dbReference type="Rhea" id="RHEA:62620"/>
        <dbReference type="Rhea" id="RHEA-COMP:10698"/>
        <dbReference type="Rhea" id="RHEA-COMP:10700"/>
        <dbReference type="ChEBI" id="CHEBI:15377"/>
        <dbReference type="ChEBI" id="CHEBI:29950"/>
        <dbReference type="ChEBI" id="CHEBI:30879"/>
        <dbReference type="ChEBI" id="CHEBI:35924"/>
        <dbReference type="ChEBI" id="CHEBI:50058"/>
        <dbReference type="EC" id="1.11.1.24"/>
    </reaction>
</comment>
<evidence type="ECO:0000256" key="12">
    <source>
        <dbReference type="ARBA" id="ARBA00049091"/>
    </source>
</evidence>
<evidence type="ECO:0000256" key="13">
    <source>
        <dbReference type="PIRSR" id="PIRSR000239-1"/>
    </source>
</evidence>
<dbReference type="CDD" id="cd03017">
    <property type="entry name" value="PRX_BCP"/>
    <property type="match status" value="1"/>
</dbReference>
<evidence type="ECO:0000256" key="1">
    <source>
        <dbReference type="ARBA" id="ARBA00003330"/>
    </source>
</evidence>
<keyword evidence="6" id="KW-0560">Oxidoreductase</keyword>
<dbReference type="PROSITE" id="PS51352">
    <property type="entry name" value="THIOREDOXIN_2"/>
    <property type="match status" value="1"/>
</dbReference>
<evidence type="ECO:0000259" key="14">
    <source>
        <dbReference type="PROSITE" id="PS51352"/>
    </source>
</evidence>
<evidence type="ECO:0000313" key="16">
    <source>
        <dbReference type="Proteomes" id="UP000624703"/>
    </source>
</evidence>
<dbReference type="InterPro" id="IPR036249">
    <property type="entry name" value="Thioredoxin-like_sf"/>
</dbReference>
<sequence>MKPEIGNQAPTFSARAVGGAYGDGAEVNSSELAGKPIVLVFYPRDNTPGCTKQACAMRDNWSQLDGLAHVFGISADDELSHKKFIEKQSLPYPLLVDVEREIIDAYAVWKEKSMYGKKFWGIERSTFIIDADGKLTHEFRKVSPAKHLDLILEALK</sequence>
<organism evidence="15 16">
    <name type="scientific">Persicirhabdus sediminis</name>
    <dbReference type="NCBI Taxonomy" id="454144"/>
    <lineage>
        <taxon>Bacteria</taxon>
        <taxon>Pseudomonadati</taxon>
        <taxon>Verrucomicrobiota</taxon>
        <taxon>Verrucomicrobiia</taxon>
        <taxon>Verrucomicrobiales</taxon>
        <taxon>Verrucomicrobiaceae</taxon>
        <taxon>Persicirhabdus</taxon>
    </lineage>
</organism>
<evidence type="ECO:0000256" key="5">
    <source>
        <dbReference type="ARBA" id="ARBA00022862"/>
    </source>
</evidence>
<accession>A0A8J7SIC6</accession>
<feature type="active site" description="Cysteine sulfenic acid (-SOH) intermediate; for peroxidase activity" evidence="13">
    <location>
        <position position="50"/>
    </location>
</feature>
<dbReference type="GO" id="GO:0008379">
    <property type="term" value="F:thioredoxin peroxidase activity"/>
    <property type="evidence" value="ECO:0007669"/>
    <property type="project" value="TreeGrafter"/>
</dbReference>
<comment type="subunit">
    <text evidence="2">Monomer.</text>
</comment>